<dbReference type="GO" id="GO:0000155">
    <property type="term" value="F:phosphorelay sensor kinase activity"/>
    <property type="evidence" value="ECO:0007669"/>
    <property type="project" value="InterPro"/>
</dbReference>
<dbReference type="Pfam" id="PF03924">
    <property type="entry name" value="CHASE"/>
    <property type="match status" value="1"/>
</dbReference>
<dbReference type="PROSITE" id="PS50839">
    <property type="entry name" value="CHASE"/>
    <property type="match status" value="1"/>
</dbReference>
<dbReference type="InterPro" id="IPR042240">
    <property type="entry name" value="CHASE_sf"/>
</dbReference>
<dbReference type="PROSITE" id="PS50109">
    <property type="entry name" value="HIS_KIN"/>
    <property type="match status" value="1"/>
</dbReference>
<evidence type="ECO:0000313" key="15">
    <source>
        <dbReference type="Proteomes" id="UP000189339"/>
    </source>
</evidence>
<sequence>MTSSRWQHSFRRLIWLARVVGLLLLATVAVVLDMTATERHRAEVRQQWQERLDGLSLRLQSLILQNIQTVWGVAANVAVDPDIDDPRFQELASVVFRLAPELKNIGLAPDFVIRHIYPVEGNRTALGLNIAEQSLSSQDIALLKSSRNVVFTGPIQLVQGGTGLAGRIPIHRHDTDAFWGVVSVILDLEKLYTSAGLTTLPESTRLALSRVPIPGQDDATFFRSGLGRLQHPVVSTLSFPGLQWTLFAEPVSGWPSHPESPWLFRGALALAFLLATLGLFWLTHLMLREQAMQRRFAGLFELSPTGIGLYDSHTLRRLAANPAHLASFGEASRSLVYFNHPRDGYGGPAGEPIDLRTRLRASGTLSGVEGYYRCQDGQLRPFLLKGLEMADLDQGSVIWLITEDMTEYKRLDEMKNQFISTVSHELRTPLTSISAALGLMVNDKAGPLPDKARELANLAHRNSQQLTFLINDLLDIEKLAAGKMTFQCRPWRLTTLLAEARDNMSVFAHEYRVQLALGDVPEVLVLVDRQRFGQALANLLSNAIKFSRQDGTVYLHAEHHPPRVRVYVRDHGEGIPDAFRERIFEKFSQSDASDRRRKGGTGLGLAITREIIGRMGGSVEFESVEGQGALFWLEIPTVETVAEGNRAPRRAPT</sequence>
<dbReference type="InterPro" id="IPR006189">
    <property type="entry name" value="CHASE_dom"/>
</dbReference>
<dbReference type="EMBL" id="MSCW01000007">
    <property type="protein sequence ID" value="ONF43586.1"/>
    <property type="molecule type" value="Genomic_DNA"/>
</dbReference>
<dbReference type="GO" id="GO:0005886">
    <property type="term" value="C:plasma membrane"/>
    <property type="evidence" value="ECO:0007669"/>
    <property type="project" value="UniProtKB-ARBA"/>
</dbReference>
<evidence type="ECO:0000256" key="5">
    <source>
        <dbReference type="ARBA" id="ARBA00022679"/>
    </source>
</evidence>
<keyword evidence="15" id="KW-1185">Reference proteome</keyword>
<dbReference type="PANTHER" id="PTHR43711:SF1">
    <property type="entry name" value="HISTIDINE KINASE 1"/>
    <property type="match status" value="1"/>
</dbReference>
<organism evidence="14 15">
    <name type="scientific">Marinobacter lutaoensis</name>
    <dbReference type="NCBI Taxonomy" id="135739"/>
    <lineage>
        <taxon>Bacteria</taxon>
        <taxon>Pseudomonadati</taxon>
        <taxon>Pseudomonadota</taxon>
        <taxon>Gammaproteobacteria</taxon>
        <taxon>Pseudomonadales</taxon>
        <taxon>Marinobacteraceae</taxon>
        <taxon>Marinobacter</taxon>
    </lineage>
</organism>
<evidence type="ECO:0000259" key="12">
    <source>
        <dbReference type="PROSITE" id="PS50109"/>
    </source>
</evidence>
<comment type="subcellular location">
    <subcellularLocation>
        <location evidence="2">Membrane</location>
    </subcellularLocation>
</comment>
<dbReference type="SUPFAM" id="SSF47384">
    <property type="entry name" value="Homodimeric domain of signal transducing histidine kinase"/>
    <property type="match status" value="1"/>
</dbReference>
<dbReference type="InterPro" id="IPR050736">
    <property type="entry name" value="Sensor_HK_Regulatory"/>
</dbReference>
<keyword evidence="5" id="KW-0808">Transferase</keyword>
<evidence type="ECO:0000256" key="7">
    <source>
        <dbReference type="ARBA" id="ARBA00022777"/>
    </source>
</evidence>
<evidence type="ECO:0000256" key="10">
    <source>
        <dbReference type="ARBA" id="ARBA00023136"/>
    </source>
</evidence>
<evidence type="ECO:0000256" key="1">
    <source>
        <dbReference type="ARBA" id="ARBA00000085"/>
    </source>
</evidence>
<dbReference type="Pfam" id="PF00512">
    <property type="entry name" value="HisKA"/>
    <property type="match status" value="1"/>
</dbReference>
<evidence type="ECO:0000256" key="11">
    <source>
        <dbReference type="SAM" id="Phobius"/>
    </source>
</evidence>
<evidence type="ECO:0000313" key="14">
    <source>
        <dbReference type="EMBL" id="ONF43586.1"/>
    </source>
</evidence>
<keyword evidence="7 14" id="KW-0418">Kinase</keyword>
<feature type="transmembrane region" description="Helical" evidence="11">
    <location>
        <begin position="262"/>
        <end position="287"/>
    </location>
</feature>
<dbReference type="InterPro" id="IPR003661">
    <property type="entry name" value="HisK_dim/P_dom"/>
</dbReference>
<dbReference type="InterPro" id="IPR004358">
    <property type="entry name" value="Sig_transdc_His_kin-like_C"/>
</dbReference>
<dbReference type="STRING" id="135739.BTO32_13085"/>
<dbReference type="Gene3D" id="3.30.450.20">
    <property type="entry name" value="PAS domain"/>
    <property type="match status" value="1"/>
</dbReference>
<dbReference type="RefSeq" id="WP_076725052.1">
    <property type="nucleotide sequence ID" value="NZ_MSCW01000007.1"/>
</dbReference>
<dbReference type="EC" id="2.7.13.3" evidence="3"/>
<dbReference type="FunFam" id="3.30.565.10:FF:000006">
    <property type="entry name" value="Sensor histidine kinase WalK"/>
    <property type="match status" value="1"/>
</dbReference>
<reference evidence="14 15" key="1">
    <citation type="submission" date="2016-12" db="EMBL/GenBank/DDBJ databases">
        <title>Marinobacter lutaoensis whole genome sequencing.</title>
        <authorList>
            <person name="Verma A."/>
            <person name="Krishnamurthi S."/>
        </authorList>
    </citation>
    <scope>NUCLEOTIDE SEQUENCE [LARGE SCALE GENOMIC DNA]</scope>
    <source>
        <strain evidence="14 15">T5054</strain>
    </source>
</reference>
<evidence type="ECO:0000256" key="2">
    <source>
        <dbReference type="ARBA" id="ARBA00004370"/>
    </source>
</evidence>
<dbReference type="Pfam" id="PF02518">
    <property type="entry name" value="HATPase_c"/>
    <property type="match status" value="1"/>
</dbReference>
<dbReference type="OrthoDB" id="9804645at2"/>
<evidence type="ECO:0000256" key="4">
    <source>
        <dbReference type="ARBA" id="ARBA00022553"/>
    </source>
</evidence>
<dbReference type="Gene3D" id="3.30.450.350">
    <property type="entry name" value="CHASE domain"/>
    <property type="match status" value="1"/>
</dbReference>
<dbReference type="PANTHER" id="PTHR43711">
    <property type="entry name" value="TWO-COMPONENT HISTIDINE KINASE"/>
    <property type="match status" value="1"/>
</dbReference>
<dbReference type="Gene3D" id="3.30.565.10">
    <property type="entry name" value="Histidine kinase-like ATPase, C-terminal domain"/>
    <property type="match status" value="1"/>
</dbReference>
<comment type="caution">
    <text evidence="14">The sequence shown here is derived from an EMBL/GenBank/DDBJ whole genome shotgun (WGS) entry which is preliminary data.</text>
</comment>
<feature type="transmembrane region" description="Helical" evidence="11">
    <location>
        <begin position="12"/>
        <end position="32"/>
    </location>
</feature>
<dbReference type="InterPro" id="IPR035965">
    <property type="entry name" value="PAS-like_dom_sf"/>
</dbReference>
<dbReference type="AlphaFoldDB" id="A0A1V2DT91"/>
<comment type="catalytic activity">
    <reaction evidence="1">
        <text>ATP + protein L-histidine = ADP + protein N-phospho-L-histidine.</text>
        <dbReference type="EC" id="2.7.13.3"/>
    </reaction>
</comment>
<keyword evidence="4" id="KW-0597">Phosphoprotein</keyword>
<evidence type="ECO:0000256" key="6">
    <source>
        <dbReference type="ARBA" id="ARBA00022692"/>
    </source>
</evidence>
<feature type="domain" description="Histidine kinase" evidence="12">
    <location>
        <begin position="421"/>
        <end position="639"/>
    </location>
</feature>
<dbReference type="PRINTS" id="PR00344">
    <property type="entry name" value="BCTRLSENSOR"/>
</dbReference>
<accession>A0A1V2DT91</accession>
<gene>
    <name evidence="14" type="ORF">BTO32_13085</name>
</gene>
<evidence type="ECO:0000256" key="8">
    <source>
        <dbReference type="ARBA" id="ARBA00022989"/>
    </source>
</evidence>
<keyword evidence="9" id="KW-0902">Two-component regulatory system</keyword>
<keyword evidence="6 11" id="KW-0812">Transmembrane</keyword>
<dbReference type="SUPFAM" id="SSF55874">
    <property type="entry name" value="ATPase domain of HSP90 chaperone/DNA topoisomerase II/histidine kinase"/>
    <property type="match status" value="1"/>
</dbReference>
<dbReference type="Gene3D" id="1.10.287.130">
    <property type="match status" value="1"/>
</dbReference>
<keyword evidence="10 11" id="KW-0472">Membrane</keyword>
<dbReference type="CDD" id="cd00082">
    <property type="entry name" value="HisKA"/>
    <property type="match status" value="1"/>
</dbReference>
<name>A0A1V2DT91_9GAMM</name>
<dbReference type="InterPro" id="IPR036890">
    <property type="entry name" value="HATPase_C_sf"/>
</dbReference>
<dbReference type="InterPro" id="IPR005467">
    <property type="entry name" value="His_kinase_dom"/>
</dbReference>
<dbReference type="SMART" id="SM01079">
    <property type="entry name" value="CHASE"/>
    <property type="match status" value="1"/>
</dbReference>
<dbReference type="InterPro" id="IPR036097">
    <property type="entry name" value="HisK_dim/P_sf"/>
</dbReference>
<evidence type="ECO:0000256" key="3">
    <source>
        <dbReference type="ARBA" id="ARBA00012438"/>
    </source>
</evidence>
<dbReference type="SMART" id="SM00388">
    <property type="entry name" value="HisKA"/>
    <property type="match status" value="1"/>
</dbReference>
<dbReference type="InterPro" id="IPR003594">
    <property type="entry name" value="HATPase_dom"/>
</dbReference>
<dbReference type="Proteomes" id="UP000189339">
    <property type="component" value="Unassembled WGS sequence"/>
</dbReference>
<feature type="domain" description="CHASE" evidence="13">
    <location>
        <begin position="109"/>
        <end position="202"/>
    </location>
</feature>
<proteinExistence type="predicted"/>
<dbReference type="SUPFAM" id="SSF55785">
    <property type="entry name" value="PYP-like sensor domain (PAS domain)"/>
    <property type="match status" value="1"/>
</dbReference>
<dbReference type="SMART" id="SM00387">
    <property type="entry name" value="HATPase_c"/>
    <property type="match status" value="1"/>
</dbReference>
<protein>
    <recommendedName>
        <fullName evidence="3">histidine kinase</fullName>
        <ecNumber evidence="3">2.7.13.3</ecNumber>
    </recommendedName>
</protein>
<keyword evidence="8 11" id="KW-1133">Transmembrane helix</keyword>
<evidence type="ECO:0000259" key="13">
    <source>
        <dbReference type="PROSITE" id="PS50839"/>
    </source>
</evidence>
<evidence type="ECO:0000256" key="9">
    <source>
        <dbReference type="ARBA" id="ARBA00023012"/>
    </source>
</evidence>